<feature type="domain" description="Ketoreductase" evidence="4">
    <location>
        <begin position="29"/>
        <end position="215"/>
    </location>
</feature>
<evidence type="ECO:0000313" key="5">
    <source>
        <dbReference type="EMBL" id="MBD2867291.1"/>
    </source>
</evidence>
<evidence type="ECO:0000256" key="2">
    <source>
        <dbReference type="ARBA" id="ARBA00023002"/>
    </source>
</evidence>
<comment type="similarity">
    <text evidence="1 3">Belongs to the short-chain dehydrogenases/reductases (SDR) family.</text>
</comment>
<sequence>MRKLDWLESVLFPRVQLDEKKLAHALNGKTVVITGASSGIGERLAYLLGRLPVHLLLAARRAERLDAMKREIEQGAARVSVYAADLRNEDELGAFLTFLSRLPDGVDAVVSNAGLSIKRSIGDSLDRYHDFTRTMAINYFAPVRLVLSLVPLLEQKQGQIINVSTINTSLVPFPYFAAYQASKQAFDTWLRSAAPELHARGIAATSVYLPLVRTPMIAPTAAYRSMPAMSAEQAARLIARCMYTRRRRAMPWWLPFGELASVAFRSPLEAAIAGRLRKRGTDA</sequence>
<dbReference type="InterPro" id="IPR057326">
    <property type="entry name" value="KR_dom"/>
</dbReference>
<name>A0A927CJE3_9BACL</name>
<dbReference type="EMBL" id="JACXIY010000002">
    <property type="protein sequence ID" value="MBD2867291.1"/>
    <property type="molecule type" value="Genomic_DNA"/>
</dbReference>
<protein>
    <submittedName>
        <fullName evidence="5">SDR family NAD(P)-dependent oxidoreductase</fullName>
    </submittedName>
</protein>
<dbReference type="RefSeq" id="WP_190857753.1">
    <property type="nucleotide sequence ID" value="NZ_JACXIY010000002.1"/>
</dbReference>
<dbReference type="InterPro" id="IPR036291">
    <property type="entry name" value="NAD(P)-bd_dom_sf"/>
</dbReference>
<dbReference type="GO" id="GO:0016491">
    <property type="term" value="F:oxidoreductase activity"/>
    <property type="evidence" value="ECO:0007669"/>
    <property type="project" value="UniProtKB-KW"/>
</dbReference>
<organism evidence="5 6">
    <name type="scientific">Paenibacillus arenilitoris</name>
    <dbReference type="NCBI Taxonomy" id="2772299"/>
    <lineage>
        <taxon>Bacteria</taxon>
        <taxon>Bacillati</taxon>
        <taxon>Bacillota</taxon>
        <taxon>Bacilli</taxon>
        <taxon>Bacillales</taxon>
        <taxon>Paenibacillaceae</taxon>
        <taxon>Paenibacillus</taxon>
    </lineage>
</organism>
<dbReference type="PRINTS" id="PR00080">
    <property type="entry name" value="SDRFAMILY"/>
</dbReference>
<dbReference type="Proteomes" id="UP000632125">
    <property type="component" value="Unassembled WGS sequence"/>
</dbReference>
<keyword evidence="2" id="KW-0560">Oxidoreductase</keyword>
<dbReference type="InterPro" id="IPR002347">
    <property type="entry name" value="SDR_fam"/>
</dbReference>
<evidence type="ECO:0000259" key="4">
    <source>
        <dbReference type="SMART" id="SM00822"/>
    </source>
</evidence>
<dbReference type="PRINTS" id="PR00081">
    <property type="entry name" value="GDHRDH"/>
</dbReference>
<dbReference type="PANTHER" id="PTHR44196">
    <property type="entry name" value="DEHYDROGENASE/REDUCTASE SDR FAMILY MEMBER 7B"/>
    <property type="match status" value="1"/>
</dbReference>
<dbReference type="Gene3D" id="3.40.50.720">
    <property type="entry name" value="NAD(P)-binding Rossmann-like Domain"/>
    <property type="match status" value="1"/>
</dbReference>
<evidence type="ECO:0000256" key="1">
    <source>
        <dbReference type="ARBA" id="ARBA00006484"/>
    </source>
</evidence>
<accession>A0A927CJE3</accession>
<dbReference type="SMART" id="SM00822">
    <property type="entry name" value="PKS_KR"/>
    <property type="match status" value="1"/>
</dbReference>
<dbReference type="GO" id="GO:0016020">
    <property type="term" value="C:membrane"/>
    <property type="evidence" value="ECO:0007669"/>
    <property type="project" value="TreeGrafter"/>
</dbReference>
<reference evidence="5" key="1">
    <citation type="submission" date="2020-09" db="EMBL/GenBank/DDBJ databases">
        <title>A novel bacterium of genus Paenibacillus, isolated from South China Sea.</title>
        <authorList>
            <person name="Huang H."/>
            <person name="Mo K."/>
            <person name="Hu Y."/>
        </authorList>
    </citation>
    <scope>NUCLEOTIDE SEQUENCE</scope>
    <source>
        <strain evidence="5">IB182493</strain>
    </source>
</reference>
<comment type="caution">
    <text evidence="5">The sequence shown here is derived from an EMBL/GenBank/DDBJ whole genome shotgun (WGS) entry which is preliminary data.</text>
</comment>
<evidence type="ECO:0000313" key="6">
    <source>
        <dbReference type="Proteomes" id="UP000632125"/>
    </source>
</evidence>
<proteinExistence type="inferred from homology"/>
<dbReference type="AlphaFoldDB" id="A0A927CJE3"/>
<evidence type="ECO:0000256" key="3">
    <source>
        <dbReference type="RuleBase" id="RU000363"/>
    </source>
</evidence>
<dbReference type="SUPFAM" id="SSF51735">
    <property type="entry name" value="NAD(P)-binding Rossmann-fold domains"/>
    <property type="match status" value="1"/>
</dbReference>
<dbReference type="PANTHER" id="PTHR44196:SF1">
    <property type="entry name" value="DEHYDROGENASE_REDUCTASE SDR FAMILY MEMBER 7B"/>
    <property type="match status" value="1"/>
</dbReference>
<gene>
    <name evidence="5" type="ORF">IDH41_01780</name>
</gene>
<dbReference type="Pfam" id="PF00106">
    <property type="entry name" value="adh_short"/>
    <property type="match status" value="1"/>
</dbReference>
<keyword evidence="6" id="KW-1185">Reference proteome</keyword>